<protein>
    <submittedName>
        <fullName evidence="1">Uncharacterized protein</fullName>
    </submittedName>
</protein>
<evidence type="ECO:0000313" key="1">
    <source>
        <dbReference type="EMBL" id="MCI43095.1"/>
    </source>
</evidence>
<dbReference type="AlphaFoldDB" id="A0A392S5C4"/>
<organism evidence="1 2">
    <name type="scientific">Trifolium medium</name>
    <dbReference type="NCBI Taxonomy" id="97028"/>
    <lineage>
        <taxon>Eukaryota</taxon>
        <taxon>Viridiplantae</taxon>
        <taxon>Streptophyta</taxon>
        <taxon>Embryophyta</taxon>
        <taxon>Tracheophyta</taxon>
        <taxon>Spermatophyta</taxon>
        <taxon>Magnoliopsida</taxon>
        <taxon>eudicotyledons</taxon>
        <taxon>Gunneridae</taxon>
        <taxon>Pentapetalae</taxon>
        <taxon>rosids</taxon>
        <taxon>fabids</taxon>
        <taxon>Fabales</taxon>
        <taxon>Fabaceae</taxon>
        <taxon>Papilionoideae</taxon>
        <taxon>50 kb inversion clade</taxon>
        <taxon>NPAAA clade</taxon>
        <taxon>Hologalegina</taxon>
        <taxon>IRL clade</taxon>
        <taxon>Trifolieae</taxon>
        <taxon>Trifolium</taxon>
    </lineage>
</organism>
<keyword evidence="2" id="KW-1185">Reference proteome</keyword>
<name>A0A392S5C4_9FABA</name>
<evidence type="ECO:0000313" key="2">
    <source>
        <dbReference type="Proteomes" id="UP000265520"/>
    </source>
</evidence>
<reference evidence="1 2" key="1">
    <citation type="journal article" date="2018" name="Front. Plant Sci.">
        <title>Red Clover (Trifolium pratense) and Zigzag Clover (T. medium) - A Picture of Genomic Similarities and Differences.</title>
        <authorList>
            <person name="Dluhosova J."/>
            <person name="Istvanek J."/>
            <person name="Nedelnik J."/>
            <person name="Repkova J."/>
        </authorList>
    </citation>
    <scope>NUCLEOTIDE SEQUENCE [LARGE SCALE GENOMIC DNA]</scope>
    <source>
        <strain evidence="2">cv. 10/8</strain>
        <tissue evidence="1">Leaf</tissue>
    </source>
</reference>
<sequence length="47" mass="5083">MESVDGPLDLDYAGFSFHGASLLGFDGENSPLVPFKSENSVMITKYV</sequence>
<dbReference type="Proteomes" id="UP000265520">
    <property type="component" value="Unassembled WGS sequence"/>
</dbReference>
<comment type="caution">
    <text evidence="1">The sequence shown here is derived from an EMBL/GenBank/DDBJ whole genome shotgun (WGS) entry which is preliminary data.</text>
</comment>
<proteinExistence type="predicted"/>
<accession>A0A392S5C4</accession>
<dbReference type="EMBL" id="LXQA010312894">
    <property type="protein sequence ID" value="MCI43095.1"/>
    <property type="molecule type" value="Genomic_DNA"/>
</dbReference>
<feature type="non-terminal residue" evidence="1">
    <location>
        <position position="47"/>
    </location>
</feature>